<dbReference type="InterPro" id="IPR003186">
    <property type="entry name" value="PA28_C"/>
</dbReference>
<dbReference type="GO" id="GO:2000045">
    <property type="term" value="P:regulation of G1/S transition of mitotic cell cycle"/>
    <property type="evidence" value="ECO:0007669"/>
    <property type="project" value="TreeGrafter"/>
</dbReference>
<comment type="similarity">
    <text evidence="1">Belongs to the PA28 family.</text>
</comment>
<organism evidence="6 7">
    <name type="scientific">Acyrthosiphon pisum</name>
    <name type="common">Pea aphid</name>
    <dbReference type="NCBI Taxonomy" id="7029"/>
    <lineage>
        <taxon>Eukaryota</taxon>
        <taxon>Metazoa</taxon>
        <taxon>Ecdysozoa</taxon>
        <taxon>Arthropoda</taxon>
        <taxon>Hexapoda</taxon>
        <taxon>Insecta</taxon>
        <taxon>Pterygota</taxon>
        <taxon>Neoptera</taxon>
        <taxon>Paraneoptera</taxon>
        <taxon>Hemiptera</taxon>
        <taxon>Sternorrhyncha</taxon>
        <taxon>Aphidomorpha</taxon>
        <taxon>Aphidoidea</taxon>
        <taxon>Aphididae</taxon>
        <taxon>Macrosiphini</taxon>
        <taxon>Acyrthosiphon</taxon>
    </lineage>
</organism>
<dbReference type="GeneID" id="100161979"/>
<dbReference type="GO" id="GO:0061136">
    <property type="term" value="P:regulation of proteasomal protein catabolic process"/>
    <property type="evidence" value="ECO:0007669"/>
    <property type="project" value="TreeGrafter"/>
</dbReference>
<protein>
    <recommendedName>
        <fullName evidence="8">Proteasome activator complex subunit 3</fullName>
    </recommendedName>
</protein>
<evidence type="ECO:0008006" key="8">
    <source>
        <dbReference type="Google" id="ProtNLM"/>
    </source>
</evidence>
<dbReference type="Pfam" id="PF02252">
    <property type="entry name" value="PA28_C"/>
    <property type="match status" value="1"/>
</dbReference>
<reference evidence="7" key="1">
    <citation type="submission" date="2010-06" db="EMBL/GenBank/DDBJ databases">
        <authorList>
            <person name="Jiang H."/>
            <person name="Abraham K."/>
            <person name="Ali S."/>
            <person name="Alsbrooks S.L."/>
            <person name="Anim B.N."/>
            <person name="Anosike U.S."/>
            <person name="Attaway T."/>
            <person name="Bandaranaike D.P."/>
            <person name="Battles P.K."/>
            <person name="Bell S.N."/>
            <person name="Bell A.V."/>
            <person name="Beltran B."/>
            <person name="Bickham C."/>
            <person name="Bustamante Y."/>
            <person name="Caleb T."/>
            <person name="Canada A."/>
            <person name="Cardenas V."/>
            <person name="Carter K."/>
            <person name="Chacko J."/>
            <person name="Chandrabose M.N."/>
            <person name="Chavez D."/>
            <person name="Chavez A."/>
            <person name="Chen L."/>
            <person name="Chu H.-S."/>
            <person name="Claassen K.J."/>
            <person name="Cockrell R."/>
            <person name="Collins M."/>
            <person name="Cooper J.A."/>
            <person name="Cree A."/>
            <person name="Curry S.M."/>
            <person name="Da Y."/>
            <person name="Dao M.D."/>
            <person name="Das B."/>
            <person name="Davila M.-L."/>
            <person name="Davy-Carroll L."/>
            <person name="Denson S."/>
            <person name="Dinh H."/>
            <person name="Ebong V.E."/>
            <person name="Edwards J.R."/>
            <person name="Egan A."/>
            <person name="El-Daye J."/>
            <person name="Escobedo L."/>
            <person name="Fernandez S."/>
            <person name="Fernando P.R."/>
            <person name="Flagg N."/>
            <person name="Forbes L.D."/>
            <person name="Fowler R.G."/>
            <person name="Fu Q."/>
            <person name="Gabisi R.A."/>
            <person name="Ganer J."/>
            <person name="Garbino Pronczuk A."/>
            <person name="Garcia R.M."/>
            <person name="Garner T."/>
            <person name="Garrett T.E."/>
            <person name="Gonzalez D.A."/>
            <person name="Hamid H."/>
            <person name="Hawkins E.S."/>
            <person name="Hirani K."/>
            <person name="Hogues M.E."/>
            <person name="Hollins B."/>
            <person name="Hsiao C.-H."/>
            <person name="Jabil R."/>
            <person name="James M.L."/>
            <person name="Jhangiani S.N."/>
            <person name="Johnson B."/>
            <person name="Johnson Q."/>
            <person name="Joshi V."/>
            <person name="Kalu J.B."/>
            <person name="Kam C."/>
            <person name="Kashfia A."/>
            <person name="Keebler J."/>
            <person name="Kisamo H."/>
            <person name="Kovar C.L."/>
            <person name="Lago L.A."/>
            <person name="Lai C.-Y."/>
            <person name="Laidlaw J."/>
            <person name="Lara F."/>
            <person name="Le T.-K."/>
            <person name="Lee S.L."/>
            <person name="Legall F.H."/>
            <person name="Lemon S.J."/>
            <person name="Lewis L.R."/>
            <person name="Li B."/>
            <person name="Liu Y."/>
            <person name="Liu Y.-S."/>
            <person name="Lopez J."/>
            <person name="Lozado R.J."/>
            <person name="Lu J."/>
            <person name="Madu R.C."/>
            <person name="Maheshwari M."/>
            <person name="Maheshwari R."/>
            <person name="Malloy K."/>
            <person name="Martinez E."/>
            <person name="Mathew T."/>
            <person name="Mercado I.C."/>
            <person name="Mercado C."/>
            <person name="Meyer B."/>
            <person name="Montgomery K."/>
            <person name="Morgan M.B."/>
            <person name="Munidasa M."/>
            <person name="Nazareth L.V."/>
            <person name="Nelson J."/>
            <person name="Ng B.M."/>
            <person name="Nguyen N.B."/>
            <person name="Nguyen P.Q."/>
            <person name="Nguyen T."/>
            <person name="Obregon M."/>
            <person name="Okwuonu G.O."/>
            <person name="Onwere C.G."/>
            <person name="Orozco G."/>
            <person name="Parra A."/>
            <person name="Patel S."/>
            <person name="Patil S."/>
            <person name="Perez A."/>
            <person name="Perez Y."/>
            <person name="Pham C."/>
            <person name="Primus E.L."/>
            <person name="Pu L.-L."/>
            <person name="Puazo M."/>
            <person name="Qin X."/>
            <person name="Quiroz J.B."/>
            <person name="Reese J."/>
            <person name="Richards S."/>
            <person name="Rives C.M."/>
            <person name="Robberts R."/>
            <person name="Ruiz S.J."/>
            <person name="Ruiz M.J."/>
            <person name="Santibanez J."/>
            <person name="Schneider B.W."/>
            <person name="Sisson I."/>
            <person name="Smith M."/>
            <person name="Sodergren E."/>
            <person name="Song X.-Z."/>
            <person name="Song B.B."/>
            <person name="Summersgill H."/>
            <person name="Thelus R."/>
            <person name="Thornton R.D."/>
            <person name="Trejos Z.Y."/>
            <person name="Usmani K."/>
            <person name="Vattathil S."/>
            <person name="Villasana D."/>
            <person name="Walker D.L."/>
            <person name="Wang S."/>
            <person name="Wang K."/>
            <person name="White C.S."/>
            <person name="Williams A.C."/>
            <person name="Williamson J."/>
            <person name="Wilson K."/>
            <person name="Woghiren I.O."/>
            <person name="Woodworth J.R."/>
            <person name="Worley K.C."/>
            <person name="Wright R.A."/>
            <person name="Wu W."/>
            <person name="Young L."/>
            <person name="Zhang L."/>
            <person name="Zhang J."/>
            <person name="Zhu Y."/>
            <person name="Muzny D.M."/>
            <person name="Weinstock G."/>
            <person name="Gibbs R.A."/>
        </authorList>
    </citation>
    <scope>NUCLEOTIDE SEQUENCE [LARGE SCALE GENOMIC DNA]</scope>
    <source>
        <strain evidence="7">LSR1</strain>
    </source>
</reference>
<dbReference type="FunFam" id="1.20.120.180:FF:000002">
    <property type="entry name" value="Proteasome activator complex subunit 1"/>
    <property type="match status" value="1"/>
</dbReference>
<dbReference type="GO" id="GO:0005654">
    <property type="term" value="C:nucleoplasm"/>
    <property type="evidence" value="ECO:0007669"/>
    <property type="project" value="TreeGrafter"/>
</dbReference>
<dbReference type="Gene3D" id="1.20.120.180">
    <property type="entry name" value="Proteasome activator pa28, C-terminal domain"/>
    <property type="match status" value="1"/>
</dbReference>
<evidence type="ECO:0000313" key="7">
    <source>
        <dbReference type="Proteomes" id="UP000007819"/>
    </source>
</evidence>
<evidence type="ECO:0000259" key="5">
    <source>
        <dbReference type="Pfam" id="PF02252"/>
    </source>
</evidence>
<dbReference type="Gene3D" id="1.20.5.120">
    <property type="entry name" value="Proteasome activator pa28, N-terminal domain"/>
    <property type="match status" value="1"/>
</dbReference>
<reference evidence="6" key="2">
    <citation type="submission" date="2022-06" db="UniProtKB">
        <authorList>
            <consortium name="EnsemblMetazoa"/>
        </authorList>
    </citation>
    <scope>IDENTIFICATION</scope>
</reference>
<dbReference type="KEGG" id="api:100161979"/>
<evidence type="ECO:0000313" key="6">
    <source>
        <dbReference type="EnsemblMetazoa" id="XP_003240374.1"/>
    </source>
</evidence>
<evidence type="ECO:0000256" key="1">
    <source>
        <dbReference type="ARBA" id="ARBA00005883"/>
    </source>
</evidence>
<dbReference type="InterPro" id="IPR036996">
    <property type="entry name" value="PA28_N_sf"/>
</dbReference>
<feature type="domain" description="Proteasome activator PA28 N-terminal" evidence="4">
    <location>
        <begin position="8"/>
        <end position="47"/>
    </location>
</feature>
<dbReference type="GO" id="GO:0008537">
    <property type="term" value="C:proteasome activator complex"/>
    <property type="evidence" value="ECO:0007669"/>
    <property type="project" value="InterPro"/>
</dbReference>
<evidence type="ECO:0000259" key="4">
    <source>
        <dbReference type="Pfam" id="PF02251"/>
    </source>
</evidence>
<accession>A0A8R2A7X6</accession>
<name>A0A8R2A7X6_ACYPI</name>
<dbReference type="EnsemblMetazoa" id="XM_003240326.2">
    <property type="protein sequence ID" value="XP_003240374.1"/>
    <property type="gene ID" value="LOC100161979"/>
</dbReference>
<dbReference type="InterPro" id="IPR003185">
    <property type="entry name" value="Proteasome_activ_PA28_N"/>
</dbReference>
<dbReference type="InterPro" id="IPR036252">
    <property type="entry name" value="Proteasome_activ_sf"/>
</dbReference>
<dbReference type="RefSeq" id="XP_003240374.1">
    <property type="nucleotide sequence ID" value="XM_003240326.2"/>
</dbReference>
<dbReference type="Pfam" id="PF02251">
    <property type="entry name" value="PA28_N"/>
    <property type="match status" value="1"/>
</dbReference>
<dbReference type="InterPro" id="IPR036997">
    <property type="entry name" value="PA28_C_sf"/>
</dbReference>
<dbReference type="SUPFAM" id="SSF47216">
    <property type="entry name" value="Proteasome activator"/>
    <property type="match status" value="1"/>
</dbReference>
<dbReference type="GO" id="GO:0005737">
    <property type="term" value="C:cytoplasm"/>
    <property type="evidence" value="ECO:0007669"/>
    <property type="project" value="TreeGrafter"/>
</dbReference>
<dbReference type="PANTHER" id="PTHR10660:SF2">
    <property type="entry name" value="LD45860P"/>
    <property type="match status" value="1"/>
</dbReference>
<dbReference type="AlphaFoldDB" id="A0A8R2A7X6"/>
<dbReference type="InterPro" id="IPR009077">
    <property type="entry name" value="Proteasome_activ_PA28"/>
</dbReference>
<comment type="function">
    <text evidence="3">Implicated in immunoproteasome assembly and required for efficient antigen processing. The PA28 activator complex enhances the generation of class I binding peptides by altering the cleavage pattern of the proteasome.</text>
</comment>
<dbReference type="PANTHER" id="PTHR10660">
    <property type="entry name" value="PROTEASOME REGULATOR PA28"/>
    <property type="match status" value="1"/>
</dbReference>
<proteinExistence type="inferred from homology"/>
<evidence type="ECO:0000256" key="2">
    <source>
        <dbReference type="ARBA" id="ARBA00022942"/>
    </source>
</evidence>
<keyword evidence="7" id="KW-1185">Reference proteome</keyword>
<dbReference type="GO" id="GO:0061133">
    <property type="term" value="F:endopeptidase activator activity"/>
    <property type="evidence" value="ECO:0007669"/>
    <property type="project" value="TreeGrafter"/>
</dbReference>
<sequence>MDLQETAEAATKTKEFHEKLKVEGENIIFQTLPERMVHLYELINMPEHRITANYLEYKFEVLSCSTMDENIQNNNICAEEEIPSRDTIPAPQTIVPSNKNVTEIFEIFKPRFLQLVKDNRAIKIWLTLSVPKIEDGDNFGVSVQKNVLSMLQEVEEATVSYFRKVTNYYDKRGKLVAKVVKYPFIEDYRVAVEELDEKQYTEITLCIHDIYFCYTLLYDVIVKNFEKIKNPRPSIGDSMTF</sequence>
<keyword evidence="2" id="KW-0647">Proteasome</keyword>
<feature type="domain" description="Proteasome activator PA28 C-terminal" evidence="5">
    <location>
        <begin position="95"/>
        <end position="235"/>
    </location>
</feature>
<dbReference type="OrthoDB" id="6591885at2759"/>
<evidence type="ECO:0000256" key="3">
    <source>
        <dbReference type="ARBA" id="ARBA00037467"/>
    </source>
</evidence>
<dbReference type="Proteomes" id="UP000007819">
    <property type="component" value="Chromosome A1"/>
</dbReference>